<feature type="transmembrane region" description="Helical" evidence="9">
    <location>
        <begin position="384"/>
        <end position="408"/>
    </location>
</feature>
<dbReference type="Gene3D" id="3.10.580.10">
    <property type="entry name" value="CBS-domain"/>
    <property type="match status" value="1"/>
</dbReference>
<organism evidence="11 12">
    <name type="scientific">Nesterenkonia rhizosphaerae</name>
    <dbReference type="NCBI Taxonomy" id="1348272"/>
    <lineage>
        <taxon>Bacteria</taxon>
        <taxon>Bacillati</taxon>
        <taxon>Actinomycetota</taxon>
        <taxon>Actinomycetes</taxon>
        <taxon>Micrococcales</taxon>
        <taxon>Micrococcaceae</taxon>
        <taxon>Nesterenkonia</taxon>
    </lineage>
</organism>
<gene>
    <name evidence="11" type="primary">mgtE</name>
    <name evidence="11" type="ORF">GCM10025790_18420</name>
</gene>
<evidence type="ECO:0000259" key="10">
    <source>
        <dbReference type="PROSITE" id="PS51371"/>
    </source>
</evidence>
<comment type="subcellular location">
    <subcellularLocation>
        <location evidence="9">Cell membrane</location>
        <topology evidence="9">Multi-pass membrane protein</topology>
    </subcellularLocation>
    <subcellularLocation>
        <location evidence="1">Membrane</location>
        <topology evidence="1">Multi-pass membrane protein</topology>
    </subcellularLocation>
</comment>
<comment type="caution">
    <text evidence="11">The sequence shown here is derived from an EMBL/GenBank/DDBJ whole genome shotgun (WGS) entry which is preliminary data.</text>
</comment>
<dbReference type="InterPro" id="IPR006667">
    <property type="entry name" value="SLC41_membr_dom"/>
</dbReference>
<dbReference type="SUPFAM" id="SSF54631">
    <property type="entry name" value="CBS-domain pair"/>
    <property type="match status" value="1"/>
</dbReference>
<dbReference type="PROSITE" id="PS51371">
    <property type="entry name" value="CBS"/>
    <property type="match status" value="2"/>
</dbReference>
<dbReference type="InterPro" id="IPR046342">
    <property type="entry name" value="CBS_dom_sf"/>
</dbReference>
<evidence type="ECO:0000256" key="3">
    <source>
        <dbReference type="ARBA" id="ARBA00022448"/>
    </source>
</evidence>
<sequence>MTEQLDELADLIRDERLRELRVALDELHIGDVVDFLERLGVKDRAVTFRLLPKDTAVEVFDMLDQALQHEIIEGLKDGEVAHFFESLEPDDRVRLMDEMPASVARKMLRHLDPRERSLTNIVLGYPSGTIGRQMSPEFVAIPEHWSVGQAMEKVRRAGTDAETIYTLPVVDRQRLLKGVVSLRDLLTNDDEQIVEALMTEADSVDADHDAEDAARRCADRKHLAMPVTDKEHRVVGIFTVDDALDILERAESEDAARHGGAEPLHRPYLSTPVLTIMRSRVVWLLVLAVGATLTVQVLDIFESTLEQVVALALFVPLLIGTGGNTGNQAATTVTRALALGDITTRDVFKVLWREVRVGLTLGSVLGALGFVLVGLWGPGDGNPWAIAAVIGLTLVSMCTLAASAGGMMPILGKKLGADPAVFANPFISTFVDATGLIVYFMIARAVLGL</sequence>
<dbReference type="InterPro" id="IPR006668">
    <property type="entry name" value="Mg_transptr_MgtE_intracell_dom"/>
</dbReference>
<keyword evidence="4 9" id="KW-0812">Transmembrane</keyword>
<dbReference type="InterPro" id="IPR000644">
    <property type="entry name" value="CBS_dom"/>
</dbReference>
<dbReference type="EMBL" id="BAABLW010000007">
    <property type="protein sequence ID" value="GAA4922047.1"/>
    <property type="molecule type" value="Genomic_DNA"/>
</dbReference>
<dbReference type="RefSeq" id="WP_345477737.1">
    <property type="nucleotide sequence ID" value="NZ_BAABLW010000007.1"/>
</dbReference>
<evidence type="ECO:0000256" key="9">
    <source>
        <dbReference type="RuleBase" id="RU362011"/>
    </source>
</evidence>
<proteinExistence type="inferred from homology"/>
<evidence type="ECO:0000256" key="4">
    <source>
        <dbReference type="ARBA" id="ARBA00022692"/>
    </source>
</evidence>
<dbReference type="SMART" id="SM00924">
    <property type="entry name" value="MgtE_N"/>
    <property type="match status" value="1"/>
</dbReference>
<dbReference type="PANTHER" id="PTHR43773">
    <property type="entry name" value="MAGNESIUM TRANSPORTER MGTE"/>
    <property type="match status" value="1"/>
</dbReference>
<feature type="domain" description="CBS" evidence="10">
    <location>
        <begin position="134"/>
        <end position="195"/>
    </location>
</feature>
<dbReference type="Gene3D" id="1.25.60.10">
    <property type="entry name" value="MgtE N-terminal domain-like"/>
    <property type="match status" value="1"/>
</dbReference>
<keyword evidence="8" id="KW-0129">CBS domain</keyword>
<evidence type="ECO:0000256" key="1">
    <source>
        <dbReference type="ARBA" id="ARBA00004141"/>
    </source>
</evidence>
<keyword evidence="9" id="KW-0479">Metal-binding</keyword>
<keyword evidence="9" id="KW-1003">Cell membrane</keyword>
<keyword evidence="3 9" id="KW-0813">Transport</keyword>
<dbReference type="NCBIfam" id="TIGR00400">
    <property type="entry name" value="mgtE"/>
    <property type="match status" value="1"/>
</dbReference>
<feature type="transmembrane region" description="Helical" evidence="9">
    <location>
        <begin position="420"/>
        <end position="442"/>
    </location>
</feature>
<evidence type="ECO:0000313" key="11">
    <source>
        <dbReference type="EMBL" id="GAA4922047.1"/>
    </source>
</evidence>
<keyword evidence="12" id="KW-1185">Reference proteome</keyword>
<reference evidence="12" key="1">
    <citation type="journal article" date="2019" name="Int. J. Syst. Evol. Microbiol.">
        <title>The Global Catalogue of Microorganisms (GCM) 10K type strain sequencing project: providing services to taxonomists for standard genome sequencing and annotation.</title>
        <authorList>
            <consortium name="The Broad Institute Genomics Platform"/>
            <consortium name="The Broad Institute Genome Sequencing Center for Infectious Disease"/>
            <person name="Wu L."/>
            <person name="Ma J."/>
        </authorList>
    </citation>
    <scope>NUCLEOTIDE SEQUENCE [LARGE SCALE GENOMIC DNA]</scope>
    <source>
        <strain evidence="12">JCM 19129</strain>
    </source>
</reference>
<dbReference type="Pfam" id="PF00571">
    <property type="entry name" value="CBS"/>
    <property type="match status" value="2"/>
</dbReference>
<evidence type="ECO:0000256" key="5">
    <source>
        <dbReference type="ARBA" id="ARBA00022842"/>
    </source>
</evidence>
<dbReference type="Pfam" id="PF03448">
    <property type="entry name" value="MgtE_N"/>
    <property type="match status" value="1"/>
</dbReference>
<comment type="subunit">
    <text evidence="9">Homodimer.</text>
</comment>
<accession>A0ABP9FYN6</accession>
<evidence type="ECO:0000256" key="7">
    <source>
        <dbReference type="ARBA" id="ARBA00023136"/>
    </source>
</evidence>
<dbReference type="Pfam" id="PF01769">
    <property type="entry name" value="MgtE"/>
    <property type="match status" value="1"/>
</dbReference>
<protein>
    <recommendedName>
        <fullName evidence="9">Magnesium transporter MgtE</fullName>
    </recommendedName>
</protein>
<keyword evidence="6 9" id="KW-1133">Transmembrane helix</keyword>
<dbReference type="InterPro" id="IPR036739">
    <property type="entry name" value="SLC41_membr_dom_sf"/>
</dbReference>
<dbReference type="CDD" id="cd04606">
    <property type="entry name" value="CBS_pair_Mg_transporter"/>
    <property type="match status" value="1"/>
</dbReference>
<comment type="caution">
    <text evidence="9">Lacks conserved residue(s) required for the propagation of feature annotation.</text>
</comment>
<keyword evidence="7 9" id="KW-0472">Membrane</keyword>
<dbReference type="SUPFAM" id="SSF161093">
    <property type="entry name" value="MgtE membrane domain-like"/>
    <property type="match status" value="1"/>
</dbReference>
<name>A0ABP9FYN6_9MICC</name>
<keyword evidence="5 9" id="KW-0460">Magnesium</keyword>
<comment type="function">
    <text evidence="9">Acts as a magnesium transporter.</text>
</comment>
<dbReference type="SUPFAM" id="SSF158791">
    <property type="entry name" value="MgtE N-terminal domain-like"/>
    <property type="match status" value="1"/>
</dbReference>
<evidence type="ECO:0000256" key="2">
    <source>
        <dbReference type="ARBA" id="ARBA00009749"/>
    </source>
</evidence>
<feature type="transmembrane region" description="Helical" evidence="9">
    <location>
        <begin position="357"/>
        <end position="378"/>
    </location>
</feature>
<evidence type="ECO:0000313" key="12">
    <source>
        <dbReference type="Proteomes" id="UP001500368"/>
    </source>
</evidence>
<evidence type="ECO:0000256" key="8">
    <source>
        <dbReference type="PROSITE-ProRule" id="PRU00703"/>
    </source>
</evidence>
<feature type="transmembrane region" description="Helical" evidence="9">
    <location>
        <begin position="281"/>
        <end position="301"/>
    </location>
</feature>
<dbReference type="SMART" id="SM00116">
    <property type="entry name" value="CBS"/>
    <property type="match status" value="2"/>
</dbReference>
<dbReference type="Gene3D" id="1.10.357.20">
    <property type="entry name" value="SLC41 divalent cation transporters, integral membrane domain"/>
    <property type="match status" value="1"/>
</dbReference>
<dbReference type="Proteomes" id="UP001500368">
    <property type="component" value="Unassembled WGS sequence"/>
</dbReference>
<dbReference type="InterPro" id="IPR038076">
    <property type="entry name" value="MgtE_N_sf"/>
</dbReference>
<dbReference type="PANTHER" id="PTHR43773:SF1">
    <property type="entry name" value="MAGNESIUM TRANSPORTER MGTE"/>
    <property type="match status" value="1"/>
</dbReference>
<dbReference type="InterPro" id="IPR006669">
    <property type="entry name" value="MgtE_transporter"/>
</dbReference>
<feature type="domain" description="CBS" evidence="10">
    <location>
        <begin position="197"/>
        <end position="253"/>
    </location>
</feature>
<comment type="similarity">
    <text evidence="2 9">Belongs to the SLC41A transporter family.</text>
</comment>
<evidence type="ECO:0000256" key="6">
    <source>
        <dbReference type="ARBA" id="ARBA00022989"/>
    </source>
</evidence>